<dbReference type="Proteomes" id="UP001291623">
    <property type="component" value="Unassembled WGS sequence"/>
</dbReference>
<gene>
    <name evidence="1" type="ORF">RND71_010026</name>
</gene>
<organism evidence="1 2">
    <name type="scientific">Anisodus tanguticus</name>
    <dbReference type="NCBI Taxonomy" id="243964"/>
    <lineage>
        <taxon>Eukaryota</taxon>
        <taxon>Viridiplantae</taxon>
        <taxon>Streptophyta</taxon>
        <taxon>Embryophyta</taxon>
        <taxon>Tracheophyta</taxon>
        <taxon>Spermatophyta</taxon>
        <taxon>Magnoliopsida</taxon>
        <taxon>eudicotyledons</taxon>
        <taxon>Gunneridae</taxon>
        <taxon>Pentapetalae</taxon>
        <taxon>asterids</taxon>
        <taxon>lamiids</taxon>
        <taxon>Solanales</taxon>
        <taxon>Solanaceae</taxon>
        <taxon>Solanoideae</taxon>
        <taxon>Hyoscyameae</taxon>
        <taxon>Anisodus</taxon>
    </lineage>
</organism>
<sequence length="69" mass="7863">MAKKMVNMKPWIEVAPSLFVYPQKNSHSPKLETIKEDDRAELGQDGDDNKCIVTDVVQHLITDKLLLNL</sequence>
<protein>
    <submittedName>
        <fullName evidence="1">Uncharacterized protein</fullName>
    </submittedName>
</protein>
<dbReference type="EMBL" id="JAVYJV010000005">
    <property type="protein sequence ID" value="KAK4370551.1"/>
    <property type="molecule type" value="Genomic_DNA"/>
</dbReference>
<evidence type="ECO:0000313" key="1">
    <source>
        <dbReference type="EMBL" id="KAK4370551.1"/>
    </source>
</evidence>
<accession>A0AAE1SKU4</accession>
<evidence type="ECO:0000313" key="2">
    <source>
        <dbReference type="Proteomes" id="UP001291623"/>
    </source>
</evidence>
<comment type="caution">
    <text evidence="1">The sequence shown here is derived from an EMBL/GenBank/DDBJ whole genome shotgun (WGS) entry which is preliminary data.</text>
</comment>
<dbReference type="PANTHER" id="PTHR36063">
    <property type="entry name" value="ARABIDOPSIS THALIANA GENOMIC DNA, CHROMOSOME 5, P1 CLONE:MOK16"/>
    <property type="match status" value="1"/>
</dbReference>
<proteinExistence type="predicted"/>
<dbReference type="PANTHER" id="PTHR36063:SF1">
    <property type="entry name" value="ARABIDOPSIS THALIANA GENOMIC DNA, CHROMOSOME 5, P1 CLONE:MOK16"/>
    <property type="match status" value="1"/>
</dbReference>
<dbReference type="AlphaFoldDB" id="A0AAE1SKU4"/>
<keyword evidence="2" id="KW-1185">Reference proteome</keyword>
<reference evidence="1" key="1">
    <citation type="submission" date="2023-12" db="EMBL/GenBank/DDBJ databases">
        <title>Genome assembly of Anisodus tanguticus.</title>
        <authorList>
            <person name="Wang Y.-J."/>
        </authorList>
    </citation>
    <scope>NUCLEOTIDE SEQUENCE</scope>
    <source>
        <strain evidence="1">KB-2021</strain>
        <tissue evidence="1">Leaf</tissue>
    </source>
</reference>
<name>A0AAE1SKU4_9SOLA</name>